<dbReference type="GO" id="GO:0006357">
    <property type="term" value="P:regulation of transcription by RNA polymerase II"/>
    <property type="evidence" value="ECO:0007669"/>
    <property type="project" value="TreeGrafter"/>
</dbReference>
<dbReference type="GO" id="GO:0097240">
    <property type="term" value="P:chromosome attachment to the nuclear envelope"/>
    <property type="evidence" value="ECO:0007669"/>
    <property type="project" value="UniProtKB-ARBA"/>
</dbReference>
<dbReference type="GO" id="GO:0000785">
    <property type="term" value="C:chromatin"/>
    <property type="evidence" value="ECO:0007669"/>
    <property type="project" value="TreeGrafter"/>
</dbReference>
<dbReference type="EMBL" id="UFQT01002677">
    <property type="protein sequence ID" value="SSX33920.1"/>
    <property type="molecule type" value="Genomic_DNA"/>
</dbReference>
<evidence type="ECO:0000256" key="6">
    <source>
        <dbReference type="ARBA" id="ARBA00022771"/>
    </source>
</evidence>
<evidence type="ECO:0000259" key="12">
    <source>
        <dbReference type="PROSITE" id="PS51044"/>
    </source>
</evidence>
<feature type="compositionally biased region" description="Polar residues" evidence="11">
    <location>
        <begin position="570"/>
        <end position="581"/>
    </location>
</feature>
<comment type="pathway">
    <text evidence="2">Protein modification; protein sumoylation.</text>
</comment>
<dbReference type="Gene3D" id="2.60.120.780">
    <property type="entry name" value="PINIT domain"/>
    <property type="match status" value="1"/>
</dbReference>
<dbReference type="InterPro" id="IPR023321">
    <property type="entry name" value="PINIT"/>
</dbReference>
<dbReference type="GO" id="GO:0016925">
    <property type="term" value="P:protein sumoylation"/>
    <property type="evidence" value="ECO:0007669"/>
    <property type="project" value="UniProtKB-UniPathway"/>
</dbReference>
<dbReference type="GO" id="GO:0008270">
    <property type="term" value="F:zinc ion binding"/>
    <property type="evidence" value="ECO:0007669"/>
    <property type="project" value="UniProtKB-KW"/>
</dbReference>
<sequence>MRRTRGQQNQSAEFLELKNCVLYFRVQELQTLLTYANCNRIGKKIELQTRALELLKTRLDDVKGKVREIYEAAKTGATVSAEPCLPIATPPVQTPRNANANTRNIPTCTVPAQPVVTQSVAPQRTQTTAVVAPTIAEHYGRQMAHPAPAIMYPRNISGYPNCPDVKLKPLAFYDVLGTLLRPSTLLPSSALRSQEISFPLHLTPSQISEIMSNRDYRTDNETLIQVQLRFCLMETSCEQEDYFPPGIQVRVNNKPVTLPNPIPTNKPGVEPKRPPRPVNITQNVRLSATVTNTIHIQWCTEYNRGFVVACYLVRKLTSSDLLSRLKVKGPKPADYTRGLIKEKLKEDADCEIATTLLKVSLICPLGKMRMTTPCRASTCNHLQCFDASLYLLMNEKKPTWNCPVCDKKAFYENLVIDGYFQQVLESSFLALEDSEIQLHSDGSWSTHKGKFDTMNLDTPMKQSKIEVIQDDLEVIAMDPPKTGIKIFSSNSSKSSAKKRSANETTVDLTLSDSEDDDDIPLKRLMTKEPESAKTLLVDDKSRDNSNVSTICLDTPSSPSTPNSPVSSSTINENKSSQNGQASVITSIKSTDTISSTTNVETVSSSNSQQSKSSVEELVVEADPDTVLIPADMSEGGGEQENAMFDDDPLGGPFNGNHMNVDFEKFLSPQKIPQIIPHNSTSSSSSEDD</sequence>
<keyword evidence="8" id="KW-0862">Zinc</keyword>
<dbReference type="VEuPathDB" id="VectorBase:CSON007120"/>
<dbReference type="GO" id="GO:0005634">
    <property type="term" value="C:nucleus"/>
    <property type="evidence" value="ECO:0007669"/>
    <property type="project" value="UniProtKB-SubCell"/>
</dbReference>
<dbReference type="PANTHER" id="PTHR10782:SF94">
    <property type="entry name" value="SUPPRESSOR OF VARIEGATION 2-10, ISOFORM I"/>
    <property type="match status" value="1"/>
</dbReference>
<dbReference type="Pfam" id="PF02891">
    <property type="entry name" value="zf-MIZ"/>
    <property type="match status" value="1"/>
</dbReference>
<keyword evidence="7" id="KW-0833">Ubl conjugation pathway</keyword>
<feature type="compositionally biased region" description="Low complexity" evidence="11">
    <location>
        <begin position="582"/>
        <end position="616"/>
    </location>
</feature>
<feature type="compositionally biased region" description="Low complexity" evidence="11">
    <location>
        <begin position="554"/>
        <end position="569"/>
    </location>
</feature>
<evidence type="ECO:0000256" key="1">
    <source>
        <dbReference type="ARBA" id="ARBA00004123"/>
    </source>
</evidence>
<evidence type="ECO:0000256" key="2">
    <source>
        <dbReference type="ARBA" id="ARBA00004718"/>
    </source>
</evidence>
<dbReference type="Pfam" id="PF14324">
    <property type="entry name" value="PINIT"/>
    <property type="match status" value="1"/>
</dbReference>
<evidence type="ECO:0000256" key="10">
    <source>
        <dbReference type="PROSITE-ProRule" id="PRU00452"/>
    </source>
</evidence>
<evidence type="ECO:0000313" key="14">
    <source>
        <dbReference type="EMBL" id="SSX21317.1"/>
    </source>
</evidence>
<keyword evidence="9" id="KW-0539">Nucleus</keyword>
<evidence type="ECO:0000313" key="15">
    <source>
        <dbReference type="EMBL" id="SSX33920.1"/>
    </source>
</evidence>
<dbReference type="EMBL" id="UFQT01000186">
    <property type="protein sequence ID" value="SSX21317.1"/>
    <property type="molecule type" value="Genomic_DNA"/>
</dbReference>
<dbReference type="Gene3D" id="3.30.40.10">
    <property type="entry name" value="Zinc/RING finger domain, C3HC4 (zinc finger)"/>
    <property type="match status" value="1"/>
</dbReference>
<dbReference type="InterPro" id="IPR038654">
    <property type="entry name" value="PINIT_sf"/>
</dbReference>
<reference evidence="14" key="1">
    <citation type="submission" date="2018-07" db="EMBL/GenBank/DDBJ databases">
        <authorList>
            <person name="Quirk P.G."/>
            <person name="Krulwich T.A."/>
        </authorList>
    </citation>
    <scope>NUCLEOTIDE SEQUENCE</scope>
</reference>
<dbReference type="FunFam" id="2.60.120.780:FF:000001">
    <property type="entry name" value="E3 SUMO-protein ligase PIAS2 isoform X1"/>
    <property type="match status" value="1"/>
</dbReference>
<proteinExistence type="inferred from homology"/>
<accession>A0A336LYH9</accession>
<dbReference type="PANTHER" id="PTHR10782">
    <property type="entry name" value="ZINC FINGER MIZ DOMAIN-CONTAINING PROTEIN"/>
    <property type="match status" value="1"/>
</dbReference>
<dbReference type="PROSITE" id="PS51466">
    <property type="entry name" value="PINIT"/>
    <property type="match status" value="1"/>
</dbReference>
<evidence type="ECO:0000259" key="13">
    <source>
        <dbReference type="PROSITE" id="PS51466"/>
    </source>
</evidence>
<name>A0A336LYH9_CULSO</name>
<dbReference type="CDD" id="cd16790">
    <property type="entry name" value="SP-RING_PIAS"/>
    <property type="match status" value="1"/>
</dbReference>
<organism evidence="14">
    <name type="scientific">Culicoides sonorensis</name>
    <name type="common">Biting midge</name>
    <dbReference type="NCBI Taxonomy" id="179676"/>
    <lineage>
        <taxon>Eukaryota</taxon>
        <taxon>Metazoa</taxon>
        <taxon>Ecdysozoa</taxon>
        <taxon>Arthropoda</taxon>
        <taxon>Hexapoda</taxon>
        <taxon>Insecta</taxon>
        <taxon>Pterygota</taxon>
        <taxon>Neoptera</taxon>
        <taxon>Endopterygota</taxon>
        <taxon>Diptera</taxon>
        <taxon>Nematocera</taxon>
        <taxon>Chironomoidea</taxon>
        <taxon>Ceratopogonidae</taxon>
        <taxon>Ceratopogoninae</taxon>
        <taxon>Culicoides</taxon>
        <taxon>Monoculicoides</taxon>
    </lineage>
</organism>
<protein>
    <submittedName>
        <fullName evidence="14">CSON004391 protein</fullName>
    </submittedName>
    <submittedName>
        <fullName evidence="15">CSON007120 protein</fullName>
    </submittedName>
</protein>
<dbReference type="PROSITE" id="PS51044">
    <property type="entry name" value="ZF_SP_RING"/>
    <property type="match status" value="1"/>
</dbReference>
<feature type="compositionally biased region" description="Low complexity" evidence="11">
    <location>
        <begin position="502"/>
        <end position="511"/>
    </location>
</feature>
<dbReference type="InterPro" id="IPR013083">
    <property type="entry name" value="Znf_RING/FYVE/PHD"/>
</dbReference>
<feature type="domain" description="SP-RING-type" evidence="12">
    <location>
        <begin position="348"/>
        <end position="429"/>
    </location>
</feature>
<dbReference type="UniPathway" id="UPA00886"/>
<dbReference type="VEuPathDB" id="VectorBase:CSON004391"/>
<dbReference type="GO" id="GO:0061665">
    <property type="term" value="F:SUMO ligase activity"/>
    <property type="evidence" value="ECO:0007669"/>
    <property type="project" value="TreeGrafter"/>
</dbReference>
<evidence type="ECO:0000256" key="9">
    <source>
        <dbReference type="ARBA" id="ARBA00023242"/>
    </source>
</evidence>
<dbReference type="FunFam" id="3.30.40.10:FF:000247">
    <property type="entry name" value="Uncharacterized protein, isoform B"/>
    <property type="match status" value="1"/>
</dbReference>
<dbReference type="AlphaFoldDB" id="A0A336LYH9"/>
<comment type="similarity">
    <text evidence="3">Belongs to the PIAS family.</text>
</comment>
<evidence type="ECO:0000256" key="4">
    <source>
        <dbReference type="ARBA" id="ARBA00022679"/>
    </source>
</evidence>
<dbReference type="SUPFAM" id="SSF68906">
    <property type="entry name" value="SAP domain"/>
    <property type="match status" value="1"/>
</dbReference>
<evidence type="ECO:0000256" key="3">
    <source>
        <dbReference type="ARBA" id="ARBA00005383"/>
    </source>
</evidence>
<keyword evidence="4" id="KW-0808">Transferase</keyword>
<keyword evidence="6 10" id="KW-0863">Zinc-finger</keyword>
<comment type="subcellular location">
    <subcellularLocation>
        <location evidence="1">Nucleus</location>
    </subcellularLocation>
</comment>
<evidence type="ECO:0000256" key="8">
    <source>
        <dbReference type="ARBA" id="ARBA00022833"/>
    </source>
</evidence>
<dbReference type="GO" id="GO:0003712">
    <property type="term" value="F:transcription coregulator activity"/>
    <property type="evidence" value="ECO:0007669"/>
    <property type="project" value="TreeGrafter"/>
</dbReference>
<evidence type="ECO:0000256" key="11">
    <source>
        <dbReference type="SAM" id="MobiDB-lite"/>
    </source>
</evidence>
<keyword evidence="5" id="KW-0479">Metal-binding</keyword>
<dbReference type="InterPro" id="IPR004181">
    <property type="entry name" value="Znf_MIZ"/>
</dbReference>
<evidence type="ECO:0000256" key="5">
    <source>
        <dbReference type="ARBA" id="ARBA00022723"/>
    </source>
</evidence>
<dbReference type="InterPro" id="IPR036361">
    <property type="entry name" value="SAP_dom_sf"/>
</dbReference>
<feature type="domain" description="PINIT" evidence="13">
    <location>
        <begin position="148"/>
        <end position="316"/>
    </location>
</feature>
<feature type="compositionally biased region" description="Basic and acidic residues" evidence="11">
    <location>
        <begin position="519"/>
        <end position="543"/>
    </location>
</feature>
<feature type="region of interest" description="Disordered" evidence="11">
    <location>
        <begin position="486"/>
        <end position="688"/>
    </location>
</feature>
<evidence type="ECO:0000256" key="7">
    <source>
        <dbReference type="ARBA" id="ARBA00022786"/>
    </source>
</evidence>
<feature type="compositionally biased region" description="Low complexity" evidence="11">
    <location>
        <begin position="679"/>
        <end position="688"/>
    </location>
</feature>
<gene>
    <name evidence="14" type="primary">CSON004391</name>
    <name evidence="15" type="synonym">CSON007120</name>
</gene>
<dbReference type="Gene3D" id="1.10.720.30">
    <property type="entry name" value="SAP domain"/>
    <property type="match status" value="1"/>
</dbReference>
<feature type="region of interest" description="Disordered" evidence="11">
    <location>
        <begin position="258"/>
        <end position="278"/>
    </location>
</feature>